<organism evidence="8 9">
    <name type="scientific">Isosphaera pallida (strain ATCC 43644 / DSM 9630 / IS1B)</name>
    <dbReference type="NCBI Taxonomy" id="575540"/>
    <lineage>
        <taxon>Bacteria</taxon>
        <taxon>Pseudomonadati</taxon>
        <taxon>Planctomycetota</taxon>
        <taxon>Planctomycetia</taxon>
        <taxon>Isosphaerales</taxon>
        <taxon>Isosphaeraceae</taxon>
        <taxon>Isosphaera</taxon>
    </lineage>
</organism>
<keyword evidence="4" id="KW-0812">Transmembrane</keyword>
<feature type="transmembrane region" description="Helical" evidence="4">
    <location>
        <begin position="166"/>
        <end position="187"/>
    </location>
</feature>
<dbReference type="GO" id="GO:0015562">
    <property type="term" value="F:efflux transmembrane transporter activity"/>
    <property type="evidence" value="ECO:0007669"/>
    <property type="project" value="TreeGrafter"/>
</dbReference>
<feature type="domain" description="CzcB-like barrel-sandwich hybrid" evidence="7">
    <location>
        <begin position="233"/>
        <end position="376"/>
    </location>
</feature>
<dbReference type="EMBL" id="CP002353">
    <property type="protein sequence ID" value="ADV63896.1"/>
    <property type="molecule type" value="Genomic_DNA"/>
</dbReference>
<keyword evidence="4" id="KW-0472">Membrane</keyword>
<dbReference type="Gene3D" id="2.40.420.20">
    <property type="match status" value="1"/>
</dbReference>
<feature type="domain" description="CusB-like beta-barrel" evidence="5">
    <location>
        <begin position="400"/>
        <end position="471"/>
    </location>
</feature>
<evidence type="ECO:0000259" key="5">
    <source>
        <dbReference type="Pfam" id="PF25954"/>
    </source>
</evidence>
<dbReference type="eggNOG" id="COG0845">
    <property type="taxonomic scope" value="Bacteria"/>
</dbReference>
<feature type="region of interest" description="Disordered" evidence="3">
    <location>
        <begin position="84"/>
        <end position="161"/>
    </location>
</feature>
<protein>
    <submittedName>
        <fullName evidence="8">Efflux transporter, RND family, MFP subunit</fullName>
    </submittedName>
</protein>
<feature type="region of interest" description="Disordered" evidence="3">
    <location>
        <begin position="1"/>
        <end position="62"/>
    </location>
</feature>
<gene>
    <name evidence="8" type="ordered locus">Isop_3334</name>
</gene>
<sequence length="572" mass="62688">MALESASSAPSGSLREQLASLRIDRDRVVISRPKPATRSGRKAVPTNGTISALSGPEPPDSRLVIDEARAAMIREAVEQLRLDRSSSFRPRSRRSSQPPLSGPSASSPANWSSSSPSPSPASPAAESDRNGRDVIPPKPPWERDTVQPAPRPATRSAPRPRRRRSWGFQLLSLMLWMIPLAILAALASQAYRYYDARLPKFEVTVAVAQKMTQAEAQKILSAKGYIKARRQTMVGAMSPGRIERILVSEGMKVGEGELLAVLEHNELDALLKSREAMIEQKKAELEEAQTALEDRRRKEERLRTLSSRRSVPIEEFEDAVYQTRMAASRVEALKAAIRLMEASAQETRETIRNMEIRAPFTGTILTKDAEVGETLTPGGMGAASGRGSVVNLADLTDLEVETDVAESLLARLQPGQPAEVSVAAVPNRRYQGRLRQIIQLGDRARGTIKVKVELLDEDERLFPELAATVNFLPIPPDFDPNDPAASFERAGIQAAAEPEVFVPRAAVFDENGEPRVWVVDENSRVNKVALQVAPAPNAPTQWKVEQGLQGGERVVLNPPAELRPGMLVKLPE</sequence>
<dbReference type="InterPro" id="IPR058647">
    <property type="entry name" value="BSH_CzcB-like"/>
</dbReference>
<evidence type="ECO:0000256" key="4">
    <source>
        <dbReference type="SAM" id="Phobius"/>
    </source>
</evidence>
<dbReference type="InterPro" id="IPR058792">
    <property type="entry name" value="Beta-barrel_RND_2"/>
</dbReference>
<dbReference type="AlphaFoldDB" id="E8R5Z4"/>
<dbReference type="RefSeq" id="WP_013566184.1">
    <property type="nucleotide sequence ID" value="NC_014962.1"/>
</dbReference>
<evidence type="ECO:0000259" key="6">
    <source>
        <dbReference type="Pfam" id="PF25967"/>
    </source>
</evidence>
<dbReference type="PANTHER" id="PTHR30469">
    <property type="entry name" value="MULTIDRUG RESISTANCE PROTEIN MDTA"/>
    <property type="match status" value="1"/>
</dbReference>
<dbReference type="STRING" id="575540.Isop_3334"/>
<dbReference type="InterPro" id="IPR058627">
    <property type="entry name" value="MdtA-like_C"/>
</dbReference>
<name>E8R5Z4_ISOPI</name>
<dbReference type="Proteomes" id="UP000008631">
    <property type="component" value="Chromosome"/>
</dbReference>
<dbReference type="InParanoid" id="E8R5Z4"/>
<evidence type="ECO:0000313" key="9">
    <source>
        <dbReference type="Proteomes" id="UP000008631"/>
    </source>
</evidence>
<keyword evidence="9" id="KW-1185">Reference proteome</keyword>
<dbReference type="Gene3D" id="2.40.30.170">
    <property type="match status" value="1"/>
</dbReference>
<feature type="compositionally biased region" description="Low complexity" evidence="3">
    <location>
        <begin position="87"/>
        <end position="116"/>
    </location>
</feature>
<dbReference type="HOGENOM" id="CLU_018816_1_2_0"/>
<feature type="compositionally biased region" description="Polar residues" evidence="3">
    <location>
        <begin position="1"/>
        <end position="11"/>
    </location>
</feature>
<dbReference type="Gene3D" id="2.40.50.100">
    <property type="match status" value="1"/>
</dbReference>
<comment type="similarity">
    <text evidence="1">Belongs to the membrane fusion protein (MFP) (TC 8.A.1) family.</text>
</comment>
<evidence type="ECO:0000256" key="3">
    <source>
        <dbReference type="SAM" id="MobiDB-lite"/>
    </source>
</evidence>
<reference key="1">
    <citation type="submission" date="2010-11" db="EMBL/GenBank/DDBJ databases">
        <title>The complete sequence of chromosome of Isophaera pallida ATCC 43644.</title>
        <authorList>
            <consortium name="US DOE Joint Genome Institute (JGI-PGF)"/>
            <person name="Lucas S."/>
            <person name="Copeland A."/>
            <person name="Lapidus A."/>
            <person name="Bruce D."/>
            <person name="Goodwin L."/>
            <person name="Pitluck S."/>
            <person name="Kyrpides N."/>
            <person name="Mavromatis K."/>
            <person name="Pagani I."/>
            <person name="Ivanova N."/>
            <person name="Saunders E."/>
            <person name="Brettin T."/>
            <person name="Detter J.C."/>
            <person name="Han C."/>
            <person name="Tapia R."/>
            <person name="Land M."/>
            <person name="Hauser L."/>
            <person name="Markowitz V."/>
            <person name="Cheng J.-F."/>
            <person name="Hugenholtz P."/>
            <person name="Woyke T."/>
            <person name="Wu D."/>
            <person name="Eisen J.A."/>
        </authorList>
    </citation>
    <scope>NUCLEOTIDE SEQUENCE</scope>
    <source>
        <strain>ATCC 43644</strain>
    </source>
</reference>
<feature type="coiled-coil region" evidence="2">
    <location>
        <begin position="271"/>
        <end position="357"/>
    </location>
</feature>
<dbReference type="SUPFAM" id="SSF111369">
    <property type="entry name" value="HlyD-like secretion proteins"/>
    <property type="match status" value="1"/>
</dbReference>
<accession>E8R5Z4</accession>
<reference evidence="8 9" key="2">
    <citation type="journal article" date="2011" name="Stand. Genomic Sci.">
        <title>Complete genome sequence of Isosphaera pallida type strain (IS1B).</title>
        <authorList>
            <consortium name="US DOE Joint Genome Institute (JGI-PGF)"/>
            <person name="Goker M."/>
            <person name="Cleland D."/>
            <person name="Saunders E."/>
            <person name="Lapidus A."/>
            <person name="Nolan M."/>
            <person name="Lucas S."/>
            <person name="Hammon N."/>
            <person name="Deshpande S."/>
            <person name="Cheng J.F."/>
            <person name="Tapia R."/>
            <person name="Han C."/>
            <person name="Goodwin L."/>
            <person name="Pitluck S."/>
            <person name="Liolios K."/>
            <person name="Pagani I."/>
            <person name="Ivanova N."/>
            <person name="Mavromatis K."/>
            <person name="Pati A."/>
            <person name="Chen A."/>
            <person name="Palaniappan K."/>
            <person name="Land M."/>
            <person name="Hauser L."/>
            <person name="Chang Y.J."/>
            <person name="Jeffries C.D."/>
            <person name="Detter J.C."/>
            <person name="Beck B."/>
            <person name="Woyke T."/>
            <person name="Bristow J."/>
            <person name="Eisen J.A."/>
            <person name="Markowitz V."/>
            <person name="Hugenholtz P."/>
            <person name="Kyrpides N.C."/>
            <person name="Klenk H.P."/>
        </authorList>
    </citation>
    <scope>NUCLEOTIDE SEQUENCE [LARGE SCALE GENOMIC DNA]</scope>
    <source>
        <strain evidence="9">ATCC 43644 / DSM 9630 / IS1B</strain>
    </source>
</reference>
<evidence type="ECO:0000313" key="8">
    <source>
        <dbReference type="EMBL" id="ADV63896.1"/>
    </source>
</evidence>
<dbReference type="GO" id="GO:1990281">
    <property type="term" value="C:efflux pump complex"/>
    <property type="evidence" value="ECO:0007669"/>
    <property type="project" value="TreeGrafter"/>
</dbReference>
<keyword evidence="2" id="KW-0175">Coiled coil</keyword>
<dbReference type="Pfam" id="PF25973">
    <property type="entry name" value="BSH_CzcB"/>
    <property type="match status" value="1"/>
</dbReference>
<dbReference type="Pfam" id="PF25967">
    <property type="entry name" value="RND-MFP_C"/>
    <property type="match status" value="1"/>
</dbReference>
<proteinExistence type="inferred from homology"/>
<evidence type="ECO:0000259" key="7">
    <source>
        <dbReference type="Pfam" id="PF25973"/>
    </source>
</evidence>
<dbReference type="Pfam" id="PF25954">
    <property type="entry name" value="Beta-barrel_RND_2"/>
    <property type="match status" value="1"/>
</dbReference>
<dbReference type="KEGG" id="ipa:Isop_3334"/>
<evidence type="ECO:0000256" key="1">
    <source>
        <dbReference type="ARBA" id="ARBA00009477"/>
    </source>
</evidence>
<feature type="domain" description="Multidrug resistance protein MdtA-like C-terminal permuted SH3" evidence="6">
    <location>
        <begin position="500"/>
        <end position="556"/>
    </location>
</feature>
<keyword evidence="4" id="KW-1133">Transmembrane helix</keyword>
<dbReference type="InterPro" id="IPR006143">
    <property type="entry name" value="RND_pump_MFP"/>
</dbReference>
<evidence type="ECO:0000256" key="2">
    <source>
        <dbReference type="SAM" id="Coils"/>
    </source>
</evidence>
<dbReference type="PANTHER" id="PTHR30469:SF38">
    <property type="entry name" value="HLYD FAMILY SECRETION PROTEIN"/>
    <property type="match status" value="1"/>
</dbReference>
<dbReference type="NCBIfam" id="TIGR01730">
    <property type="entry name" value="RND_mfp"/>
    <property type="match status" value="1"/>
</dbReference>
<dbReference type="OrthoDB" id="9806939at2"/>